<dbReference type="Proteomes" id="UP000824037">
    <property type="component" value="Unassembled WGS sequence"/>
</dbReference>
<evidence type="ECO:0000313" key="2">
    <source>
        <dbReference type="EMBL" id="HIZ38009.1"/>
    </source>
</evidence>
<comment type="caution">
    <text evidence="2">The sequence shown here is derived from an EMBL/GenBank/DDBJ whole genome shotgun (WGS) entry which is preliminary data.</text>
</comment>
<reference evidence="2" key="2">
    <citation type="submission" date="2021-04" db="EMBL/GenBank/DDBJ databases">
        <authorList>
            <person name="Gilroy R."/>
        </authorList>
    </citation>
    <scope>NUCLEOTIDE SEQUENCE</scope>
    <source>
        <strain evidence="2">ChiGjej4B4-7305</strain>
    </source>
</reference>
<gene>
    <name evidence="2" type="ORF">H9815_19720</name>
</gene>
<feature type="transmembrane region" description="Helical" evidence="1">
    <location>
        <begin position="68"/>
        <end position="91"/>
    </location>
</feature>
<sequence length="285" mass="29553">MLPLRRRLVPVLGVFLVAPITAEYLSAYLAFTGDLWTSLATLLFFAPLYGGTALLIREIAVRTGRGWAGTLLLAAAFGLAMPGVIDLALFGENRADVAFWSELREPTLLPSLGFSVFPALSWTLGHVMMSIGAPLALLHALAPAHRGRPLLGKLGLPLTVAAAALVMLAVHQDGREIYGYAPSLVQVVVVLAVVAAIAALAFTRLGGPLKTASTGRRVPAAAVVLGAMVLKGSTDLLPATWAGTVALVVIVAVSGAALGWCARDRRWGAREVGLLGAGVVLAGTL</sequence>
<reference evidence="2" key="1">
    <citation type="journal article" date="2021" name="PeerJ">
        <title>Extensive microbial diversity within the chicken gut microbiome revealed by metagenomics and culture.</title>
        <authorList>
            <person name="Gilroy R."/>
            <person name="Ravi A."/>
            <person name="Getino M."/>
            <person name="Pursley I."/>
            <person name="Horton D.L."/>
            <person name="Alikhan N.F."/>
            <person name="Baker D."/>
            <person name="Gharbi K."/>
            <person name="Hall N."/>
            <person name="Watson M."/>
            <person name="Adriaenssens E.M."/>
            <person name="Foster-Nyarko E."/>
            <person name="Jarju S."/>
            <person name="Secka A."/>
            <person name="Antonio M."/>
            <person name="Oren A."/>
            <person name="Chaudhuri R.R."/>
            <person name="La Ragione R."/>
            <person name="Hildebrand F."/>
            <person name="Pallen M.J."/>
        </authorList>
    </citation>
    <scope>NUCLEOTIDE SEQUENCE</scope>
    <source>
        <strain evidence="2">ChiGjej4B4-7305</strain>
    </source>
</reference>
<feature type="transmembrane region" description="Helical" evidence="1">
    <location>
        <begin position="111"/>
        <end position="138"/>
    </location>
</feature>
<keyword evidence="1" id="KW-1133">Transmembrane helix</keyword>
<feature type="transmembrane region" description="Helical" evidence="1">
    <location>
        <begin position="38"/>
        <end position="56"/>
    </location>
</feature>
<dbReference type="EMBL" id="DXBY01000335">
    <property type="protein sequence ID" value="HIZ38009.1"/>
    <property type="molecule type" value="Genomic_DNA"/>
</dbReference>
<dbReference type="AlphaFoldDB" id="A0A9D2EHW4"/>
<proteinExistence type="predicted"/>
<protein>
    <submittedName>
        <fullName evidence="2">Uncharacterized protein</fullName>
    </submittedName>
</protein>
<keyword evidence="1" id="KW-0472">Membrane</keyword>
<feature type="transmembrane region" description="Helical" evidence="1">
    <location>
        <begin position="214"/>
        <end position="233"/>
    </location>
</feature>
<accession>A0A9D2EHW4</accession>
<feature type="non-terminal residue" evidence="2">
    <location>
        <position position="285"/>
    </location>
</feature>
<evidence type="ECO:0000256" key="1">
    <source>
        <dbReference type="SAM" id="Phobius"/>
    </source>
</evidence>
<keyword evidence="1" id="KW-0812">Transmembrane</keyword>
<feature type="transmembrane region" description="Helical" evidence="1">
    <location>
        <begin position="177"/>
        <end position="202"/>
    </location>
</feature>
<organism evidence="2 3">
    <name type="scientific">Candidatus Ruania gallistercoris</name>
    <dbReference type="NCBI Taxonomy" id="2838746"/>
    <lineage>
        <taxon>Bacteria</taxon>
        <taxon>Bacillati</taxon>
        <taxon>Actinomycetota</taxon>
        <taxon>Actinomycetes</taxon>
        <taxon>Micrococcales</taxon>
        <taxon>Ruaniaceae</taxon>
        <taxon>Ruania</taxon>
    </lineage>
</organism>
<feature type="transmembrane region" description="Helical" evidence="1">
    <location>
        <begin position="239"/>
        <end position="261"/>
    </location>
</feature>
<evidence type="ECO:0000313" key="3">
    <source>
        <dbReference type="Proteomes" id="UP000824037"/>
    </source>
</evidence>
<name>A0A9D2EHW4_9MICO</name>
<feature type="transmembrane region" description="Helical" evidence="1">
    <location>
        <begin position="150"/>
        <end position="171"/>
    </location>
</feature>